<evidence type="ECO:0000313" key="2">
    <source>
        <dbReference type="EMBL" id="SMO46238.1"/>
    </source>
</evidence>
<dbReference type="Proteomes" id="UP000317593">
    <property type="component" value="Unassembled WGS sequence"/>
</dbReference>
<accession>A0A521BGK7</accession>
<reference evidence="2 3" key="1">
    <citation type="submission" date="2017-05" db="EMBL/GenBank/DDBJ databases">
        <authorList>
            <person name="Varghese N."/>
            <person name="Submissions S."/>
        </authorList>
    </citation>
    <scope>NUCLEOTIDE SEQUENCE [LARGE SCALE GENOMIC DNA]</scope>
    <source>
        <strain evidence="2 3">DSM 21194</strain>
    </source>
</reference>
<keyword evidence="3" id="KW-1185">Reference proteome</keyword>
<sequence>MQSRNVTSLRGPLEPAVQNVGPRGTVSFVEQQGSSIHGDASHHRQPLVTPGQIQDFIKLSRFILPKCGQESNINAVKGINEGNGKREIANFRV</sequence>
<feature type="region of interest" description="Disordered" evidence="1">
    <location>
        <begin position="1"/>
        <end position="23"/>
    </location>
</feature>
<dbReference type="EMBL" id="FXTH01000003">
    <property type="protein sequence ID" value="SMO46238.1"/>
    <property type="molecule type" value="Genomic_DNA"/>
</dbReference>
<evidence type="ECO:0000313" key="3">
    <source>
        <dbReference type="Proteomes" id="UP000317593"/>
    </source>
</evidence>
<name>A0A521BGK7_9BACT</name>
<gene>
    <name evidence="2" type="ORF">SAMN06265218_10394</name>
</gene>
<organism evidence="2 3">
    <name type="scientific">Fodinibius sediminis</name>
    <dbReference type="NCBI Taxonomy" id="1214077"/>
    <lineage>
        <taxon>Bacteria</taxon>
        <taxon>Pseudomonadati</taxon>
        <taxon>Balneolota</taxon>
        <taxon>Balneolia</taxon>
        <taxon>Balneolales</taxon>
        <taxon>Balneolaceae</taxon>
        <taxon>Fodinibius</taxon>
    </lineage>
</organism>
<proteinExistence type="predicted"/>
<protein>
    <submittedName>
        <fullName evidence="2">Uncharacterized protein</fullName>
    </submittedName>
</protein>
<evidence type="ECO:0000256" key="1">
    <source>
        <dbReference type="SAM" id="MobiDB-lite"/>
    </source>
</evidence>
<dbReference type="AlphaFoldDB" id="A0A521BGK7"/>